<gene>
    <name evidence="1" type="ORF">KME15_23175</name>
</gene>
<reference evidence="1" key="2">
    <citation type="journal article" date="2022" name="Microbiol. Resour. Announc.">
        <title>Metagenome Sequencing to Explore Phylogenomics of Terrestrial Cyanobacteria.</title>
        <authorList>
            <person name="Ward R.D."/>
            <person name="Stajich J.E."/>
            <person name="Johansen J.R."/>
            <person name="Huntemann M."/>
            <person name="Clum A."/>
            <person name="Foster B."/>
            <person name="Foster B."/>
            <person name="Roux S."/>
            <person name="Palaniappan K."/>
            <person name="Varghese N."/>
            <person name="Mukherjee S."/>
            <person name="Reddy T.B.K."/>
            <person name="Daum C."/>
            <person name="Copeland A."/>
            <person name="Chen I.A."/>
            <person name="Ivanova N.N."/>
            <person name="Kyrpides N.C."/>
            <person name="Shapiro N."/>
            <person name="Eloe-Fadrosh E.A."/>
            <person name="Pietrasiak N."/>
        </authorList>
    </citation>
    <scope>NUCLEOTIDE SEQUENCE</scope>
    <source>
        <strain evidence="1">UHER 2000/2452</strain>
    </source>
</reference>
<protein>
    <submittedName>
        <fullName evidence="1">Uncharacterized protein</fullName>
    </submittedName>
</protein>
<organism evidence="1 2">
    <name type="scientific">Drouetiella hepatica Uher 2000/2452</name>
    <dbReference type="NCBI Taxonomy" id="904376"/>
    <lineage>
        <taxon>Bacteria</taxon>
        <taxon>Bacillati</taxon>
        <taxon>Cyanobacteriota</taxon>
        <taxon>Cyanophyceae</taxon>
        <taxon>Oculatellales</taxon>
        <taxon>Oculatellaceae</taxon>
        <taxon>Drouetiella</taxon>
    </lineage>
</organism>
<dbReference type="InterPro" id="IPR011032">
    <property type="entry name" value="GroES-like_sf"/>
</dbReference>
<dbReference type="Gene3D" id="3.90.180.10">
    <property type="entry name" value="Medium-chain alcohol dehydrogenases, catalytic domain"/>
    <property type="match status" value="1"/>
</dbReference>
<dbReference type="AlphaFoldDB" id="A0A951UPK9"/>
<proteinExistence type="predicted"/>
<dbReference type="EMBL" id="JAHHHD010000040">
    <property type="protein sequence ID" value="MBW4661582.1"/>
    <property type="molecule type" value="Genomic_DNA"/>
</dbReference>
<reference evidence="1" key="1">
    <citation type="submission" date="2021-05" db="EMBL/GenBank/DDBJ databases">
        <authorList>
            <person name="Pietrasiak N."/>
            <person name="Ward R."/>
            <person name="Stajich J.E."/>
            <person name="Kurbessoian T."/>
        </authorList>
    </citation>
    <scope>NUCLEOTIDE SEQUENCE</scope>
    <source>
        <strain evidence="1">UHER 2000/2452</strain>
    </source>
</reference>
<sequence length="63" mass="7126">MKAMICTEYGSPAVMQLKELEKPTPRENEVSIKIYATTATSADVRIRNADFSMVSKDLRKTPY</sequence>
<comment type="caution">
    <text evidence="1">The sequence shown here is derived from an EMBL/GenBank/DDBJ whole genome shotgun (WGS) entry which is preliminary data.</text>
</comment>
<name>A0A951UPK9_9CYAN</name>
<evidence type="ECO:0000313" key="1">
    <source>
        <dbReference type="EMBL" id="MBW4661582.1"/>
    </source>
</evidence>
<accession>A0A951UPK9</accession>
<dbReference type="SUPFAM" id="SSF50129">
    <property type="entry name" value="GroES-like"/>
    <property type="match status" value="1"/>
</dbReference>
<evidence type="ECO:0000313" key="2">
    <source>
        <dbReference type="Proteomes" id="UP000757435"/>
    </source>
</evidence>
<dbReference type="Proteomes" id="UP000757435">
    <property type="component" value="Unassembled WGS sequence"/>
</dbReference>